<dbReference type="RefSeq" id="WP_103790177.1">
    <property type="nucleotide sequence ID" value="NZ_PQVF01000012.1"/>
</dbReference>
<organism evidence="1 2">
    <name type="scientific">Solitalea longa</name>
    <dbReference type="NCBI Taxonomy" id="2079460"/>
    <lineage>
        <taxon>Bacteria</taxon>
        <taxon>Pseudomonadati</taxon>
        <taxon>Bacteroidota</taxon>
        <taxon>Sphingobacteriia</taxon>
        <taxon>Sphingobacteriales</taxon>
        <taxon>Sphingobacteriaceae</taxon>
        <taxon>Solitalea</taxon>
    </lineage>
</organism>
<sequence length="170" mass="18913">MSKAFIKLAYKQVIHSGSVTPFEQAVFNDTYAELLMQVQVYNPQKLFNNWAELTTAVPKAAQNVPYKTAFSIGLYVKELTNVIPGLTDNLDQANIPFANYKFEIIDSHFENRQKHKVSITYLTATFTLLTSFGEYLVLSTNTASTAGTSTDTIVIKMQPGLSVVSYEPAI</sequence>
<proteinExistence type="predicted"/>
<dbReference type="OrthoDB" id="793934at2"/>
<reference evidence="1 2" key="1">
    <citation type="submission" date="2018-01" db="EMBL/GenBank/DDBJ databases">
        <authorList>
            <person name="Gaut B.S."/>
            <person name="Morton B.R."/>
            <person name="Clegg M.T."/>
            <person name="Duvall M.R."/>
        </authorList>
    </citation>
    <scope>NUCLEOTIDE SEQUENCE [LARGE SCALE GENOMIC DNA]</scope>
    <source>
        <strain evidence="1 2">HR-AV</strain>
    </source>
</reference>
<accession>A0A2S4ZY58</accession>
<comment type="caution">
    <text evidence="1">The sequence shown here is derived from an EMBL/GenBank/DDBJ whole genome shotgun (WGS) entry which is preliminary data.</text>
</comment>
<evidence type="ECO:0000313" key="1">
    <source>
        <dbReference type="EMBL" id="POY35291.1"/>
    </source>
</evidence>
<protein>
    <submittedName>
        <fullName evidence="1">Uncharacterized protein</fullName>
    </submittedName>
</protein>
<name>A0A2S4ZY58_9SPHI</name>
<evidence type="ECO:0000313" key="2">
    <source>
        <dbReference type="Proteomes" id="UP000236893"/>
    </source>
</evidence>
<gene>
    <name evidence="1" type="ORF">C3K47_16030</name>
</gene>
<keyword evidence="2" id="KW-1185">Reference proteome</keyword>
<dbReference type="EMBL" id="PQVF01000012">
    <property type="protein sequence ID" value="POY35291.1"/>
    <property type="molecule type" value="Genomic_DNA"/>
</dbReference>
<dbReference type="Proteomes" id="UP000236893">
    <property type="component" value="Unassembled WGS sequence"/>
</dbReference>
<dbReference type="AlphaFoldDB" id="A0A2S4ZY58"/>